<dbReference type="PaxDb" id="65489-OBART06G14040.1"/>
<reference evidence="2" key="2">
    <citation type="submission" date="2015-03" db="UniProtKB">
        <authorList>
            <consortium name="EnsemblPlants"/>
        </authorList>
    </citation>
    <scope>IDENTIFICATION</scope>
</reference>
<protein>
    <submittedName>
        <fullName evidence="2">Uncharacterized protein</fullName>
    </submittedName>
</protein>
<accession>A0A0D3GGC3</accession>
<proteinExistence type="predicted"/>
<evidence type="ECO:0000313" key="2">
    <source>
        <dbReference type="EnsemblPlants" id="OBART06G14040.1"/>
    </source>
</evidence>
<keyword evidence="3" id="KW-1185">Reference proteome</keyword>
<evidence type="ECO:0000256" key="1">
    <source>
        <dbReference type="SAM" id="MobiDB-lite"/>
    </source>
</evidence>
<evidence type="ECO:0000313" key="3">
    <source>
        <dbReference type="Proteomes" id="UP000026960"/>
    </source>
</evidence>
<feature type="region of interest" description="Disordered" evidence="1">
    <location>
        <begin position="1"/>
        <end position="84"/>
    </location>
</feature>
<dbReference type="AlphaFoldDB" id="A0A0D3GGC3"/>
<sequence length="102" mass="10994">MLTVSGGEEAVRGAISGVPAEPGEASEDAGQHPGDVAPRLASLQAARFRQDDHWPGQPGEGMDHKAGTGDGRLGQGVARWQRHRHRFSRRQGILRHGIHIHV</sequence>
<name>A0A0D3GGC3_9ORYZ</name>
<dbReference type="Gramene" id="OBART06G14040.1">
    <property type="protein sequence ID" value="OBART06G14040.1"/>
    <property type="gene ID" value="OBART06G14040"/>
</dbReference>
<dbReference type="EnsemblPlants" id="OBART06G14040.1">
    <property type="protein sequence ID" value="OBART06G14040.1"/>
    <property type="gene ID" value="OBART06G14040"/>
</dbReference>
<reference evidence="2" key="1">
    <citation type="journal article" date="2009" name="Rice">
        <title>De Novo Next Generation Sequencing of Plant Genomes.</title>
        <authorList>
            <person name="Rounsley S."/>
            <person name="Marri P.R."/>
            <person name="Yu Y."/>
            <person name="He R."/>
            <person name="Sisneros N."/>
            <person name="Goicoechea J.L."/>
            <person name="Lee S.J."/>
            <person name="Angelova A."/>
            <person name="Kudrna D."/>
            <person name="Luo M."/>
            <person name="Affourtit J."/>
            <person name="Desany B."/>
            <person name="Knight J."/>
            <person name="Niazi F."/>
            <person name="Egholm M."/>
            <person name="Wing R.A."/>
        </authorList>
    </citation>
    <scope>NUCLEOTIDE SEQUENCE [LARGE SCALE GENOMIC DNA]</scope>
    <source>
        <strain evidence="2">cv. IRGC 105608</strain>
    </source>
</reference>
<dbReference type="HOGENOM" id="CLU_2281739_0_0_1"/>
<organism evidence="2">
    <name type="scientific">Oryza barthii</name>
    <dbReference type="NCBI Taxonomy" id="65489"/>
    <lineage>
        <taxon>Eukaryota</taxon>
        <taxon>Viridiplantae</taxon>
        <taxon>Streptophyta</taxon>
        <taxon>Embryophyta</taxon>
        <taxon>Tracheophyta</taxon>
        <taxon>Spermatophyta</taxon>
        <taxon>Magnoliopsida</taxon>
        <taxon>Liliopsida</taxon>
        <taxon>Poales</taxon>
        <taxon>Poaceae</taxon>
        <taxon>BOP clade</taxon>
        <taxon>Oryzoideae</taxon>
        <taxon>Oryzeae</taxon>
        <taxon>Oryzinae</taxon>
        <taxon>Oryza</taxon>
    </lineage>
</organism>
<dbReference type="Proteomes" id="UP000026960">
    <property type="component" value="Chromosome 6"/>
</dbReference>